<evidence type="ECO:0000313" key="3">
    <source>
        <dbReference type="Proteomes" id="UP001314170"/>
    </source>
</evidence>
<proteinExistence type="predicted"/>
<accession>A0AAV1QLW1</accession>
<feature type="region of interest" description="Disordered" evidence="1">
    <location>
        <begin position="1"/>
        <end position="46"/>
    </location>
</feature>
<dbReference type="PANTHER" id="PTHR37182">
    <property type="entry name" value="F24J8.11 PROTEIN"/>
    <property type="match status" value="1"/>
</dbReference>
<feature type="compositionally biased region" description="Polar residues" evidence="1">
    <location>
        <begin position="1"/>
        <end position="15"/>
    </location>
</feature>
<protein>
    <submittedName>
        <fullName evidence="2">Uncharacterized protein</fullName>
    </submittedName>
</protein>
<feature type="region of interest" description="Disordered" evidence="1">
    <location>
        <begin position="72"/>
        <end position="125"/>
    </location>
</feature>
<dbReference type="EMBL" id="CAWUPB010000026">
    <property type="protein sequence ID" value="CAK7322471.1"/>
    <property type="molecule type" value="Genomic_DNA"/>
</dbReference>
<organism evidence="2 3">
    <name type="scientific">Dovyalis caffra</name>
    <dbReference type="NCBI Taxonomy" id="77055"/>
    <lineage>
        <taxon>Eukaryota</taxon>
        <taxon>Viridiplantae</taxon>
        <taxon>Streptophyta</taxon>
        <taxon>Embryophyta</taxon>
        <taxon>Tracheophyta</taxon>
        <taxon>Spermatophyta</taxon>
        <taxon>Magnoliopsida</taxon>
        <taxon>eudicotyledons</taxon>
        <taxon>Gunneridae</taxon>
        <taxon>Pentapetalae</taxon>
        <taxon>rosids</taxon>
        <taxon>fabids</taxon>
        <taxon>Malpighiales</taxon>
        <taxon>Salicaceae</taxon>
        <taxon>Flacourtieae</taxon>
        <taxon>Dovyalis</taxon>
    </lineage>
</organism>
<feature type="compositionally biased region" description="Basic and acidic residues" evidence="1">
    <location>
        <begin position="109"/>
        <end position="125"/>
    </location>
</feature>
<name>A0AAV1QLW1_9ROSI</name>
<evidence type="ECO:0000256" key="1">
    <source>
        <dbReference type="SAM" id="MobiDB-lite"/>
    </source>
</evidence>
<feature type="compositionally biased region" description="Basic and acidic residues" evidence="1">
    <location>
        <begin position="37"/>
        <end position="46"/>
    </location>
</feature>
<dbReference type="Proteomes" id="UP001314170">
    <property type="component" value="Unassembled WGS sequence"/>
</dbReference>
<evidence type="ECO:0000313" key="2">
    <source>
        <dbReference type="EMBL" id="CAK7322471.1"/>
    </source>
</evidence>
<reference evidence="2 3" key="1">
    <citation type="submission" date="2024-01" db="EMBL/GenBank/DDBJ databases">
        <authorList>
            <person name="Waweru B."/>
        </authorList>
    </citation>
    <scope>NUCLEOTIDE SEQUENCE [LARGE SCALE GENOMIC DNA]</scope>
</reference>
<dbReference type="AlphaFoldDB" id="A0AAV1QLW1"/>
<comment type="caution">
    <text evidence="2">The sequence shown here is derived from an EMBL/GenBank/DDBJ whole genome shotgun (WGS) entry which is preliminary data.</text>
</comment>
<sequence>MAHSLTITPATTTRPISAKSKKTSSVQSLRFQRVRASHGDSKPFSDNKLFHRRTMALGLAAALMGLNIGGWNANAAARRPPPPPPEERKDPSISGLQAKILASKKRKEAMKEEVAKLREKGKAIN</sequence>
<gene>
    <name evidence="2" type="ORF">DCAF_LOCUS81</name>
</gene>
<dbReference type="PANTHER" id="PTHR37182:SF2">
    <property type="entry name" value="F24J8.11 PROTEIN"/>
    <property type="match status" value="1"/>
</dbReference>
<keyword evidence="3" id="KW-1185">Reference proteome</keyword>